<dbReference type="Proteomes" id="UP000312512">
    <property type="component" value="Unassembled WGS sequence"/>
</dbReference>
<dbReference type="PANTHER" id="PTHR43611:SF3">
    <property type="entry name" value="FLAVIN MONONUCLEOTIDE HYDROLASE 1, CHLOROPLATIC"/>
    <property type="match status" value="1"/>
</dbReference>
<keyword evidence="2" id="KW-1185">Reference proteome</keyword>
<name>A0A5C4VQH0_9ACTN</name>
<dbReference type="GO" id="GO:0016787">
    <property type="term" value="F:hydrolase activity"/>
    <property type="evidence" value="ECO:0007669"/>
    <property type="project" value="UniProtKB-KW"/>
</dbReference>
<dbReference type="InterPro" id="IPR023214">
    <property type="entry name" value="HAD_sf"/>
</dbReference>
<accession>A0A5C4VQH0</accession>
<keyword evidence="1" id="KW-0378">Hydrolase</keyword>
<dbReference type="EMBL" id="VDLX02000018">
    <property type="protein sequence ID" value="KAB8189860.1"/>
    <property type="molecule type" value="Genomic_DNA"/>
</dbReference>
<reference evidence="1 2" key="1">
    <citation type="submission" date="2019-10" db="EMBL/GenBank/DDBJ databases">
        <title>Nonomuraea sp. nov., isolated from Phyllanthus amarus.</title>
        <authorList>
            <person name="Klykleung N."/>
            <person name="Tanasupawat S."/>
        </authorList>
    </citation>
    <scope>NUCLEOTIDE SEQUENCE [LARGE SCALE GENOMIC DNA]</scope>
    <source>
        <strain evidence="1 2">PA1-10</strain>
    </source>
</reference>
<organism evidence="1 2">
    <name type="scientific">Nonomuraea phyllanthi</name>
    <dbReference type="NCBI Taxonomy" id="2219224"/>
    <lineage>
        <taxon>Bacteria</taxon>
        <taxon>Bacillati</taxon>
        <taxon>Actinomycetota</taxon>
        <taxon>Actinomycetes</taxon>
        <taxon>Streptosporangiales</taxon>
        <taxon>Streptosporangiaceae</taxon>
        <taxon>Nonomuraea</taxon>
    </lineage>
</organism>
<dbReference type="SFLD" id="SFLDS00003">
    <property type="entry name" value="Haloacid_Dehalogenase"/>
    <property type="match status" value="1"/>
</dbReference>
<comment type="caution">
    <text evidence="1">The sequence shown here is derived from an EMBL/GenBank/DDBJ whole genome shotgun (WGS) entry which is preliminary data.</text>
</comment>
<dbReference type="InterPro" id="IPR036412">
    <property type="entry name" value="HAD-like_sf"/>
</dbReference>
<sequence>MGRRSEGPHRSANLRARGMKAVVFDAMGVLYRDGNVQGRVLIPYLRAQGCSAPEERIRAAYRAATLGSLSTDGFWSAVGLAARDEHYCREHVLTEGTREALDELAGDGLALACLSNDTAAWSAILRRRFGLDRRIRRWFISSDLGARKPDPAPYEAVLGALGLPAAEVLFVDDRPANLAPARSLGMRTVLFRSDDSGPDPGPGVGTMPELVAAVRAMTAGENRSSTP</sequence>
<dbReference type="PRINTS" id="PR00413">
    <property type="entry name" value="HADHALOGNASE"/>
</dbReference>
<dbReference type="Pfam" id="PF00702">
    <property type="entry name" value="Hydrolase"/>
    <property type="match status" value="1"/>
</dbReference>
<evidence type="ECO:0000313" key="2">
    <source>
        <dbReference type="Proteomes" id="UP000312512"/>
    </source>
</evidence>
<dbReference type="NCBIfam" id="TIGR01509">
    <property type="entry name" value="HAD-SF-IA-v3"/>
    <property type="match status" value="1"/>
</dbReference>
<dbReference type="OrthoDB" id="9797415at2"/>
<protein>
    <submittedName>
        <fullName evidence="1">HAD-IA family hydrolase</fullName>
    </submittedName>
</protein>
<dbReference type="Gene3D" id="3.40.50.1000">
    <property type="entry name" value="HAD superfamily/HAD-like"/>
    <property type="match status" value="1"/>
</dbReference>
<dbReference type="PANTHER" id="PTHR43611">
    <property type="entry name" value="ALPHA-D-GLUCOSE 1-PHOSPHATE PHOSPHATASE"/>
    <property type="match status" value="1"/>
</dbReference>
<gene>
    <name evidence="1" type="ORF">FH608_038365</name>
</gene>
<dbReference type="InterPro" id="IPR006439">
    <property type="entry name" value="HAD-SF_hydro_IA"/>
</dbReference>
<dbReference type="AlphaFoldDB" id="A0A5C4VQH0"/>
<proteinExistence type="predicted"/>
<evidence type="ECO:0000313" key="1">
    <source>
        <dbReference type="EMBL" id="KAB8189860.1"/>
    </source>
</evidence>
<dbReference type="SUPFAM" id="SSF56784">
    <property type="entry name" value="HAD-like"/>
    <property type="match status" value="1"/>
</dbReference>
<dbReference type="SFLD" id="SFLDG01129">
    <property type="entry name" value="C1.5:_HAD__Beta-PGM__Phosphata"/>
    <property type="match status" value="1"/>
</dbReference>